<evidence type="ECO:0000313" key="3">
    <source>
        <dbReference type="Proteomes" id="UP000001188"/>
    </source>
</evidence>
<evidence type="ECO:0000313" key="2">
    <source>
        <dbReference type="EMBL" id="CAP51654.1"/>
    </source>
</evidence>
<evidence type="ECO:0000256" key="1">
    <source>
        <dbReference type="SAM" id="Phobius"/>
    </source>
</evidence>
<organism evidence="2 3">
    <name type="scientific">Xanthomonas campestris pv. campestris (strain B100)</name>
    <dbReference type="NCBI Taxonomy" id="509169"/>
    <lineage>
        <taxon>Bacteria</taxon>
        <taxon>Pseudomonadati</taxon>
        <taxon>Pseudomonadota</taxon>
        <taxon>Gammaproteobacteria</taxon>
        <taxon>Lysobacterales</taxon>
        <taxon>Lysobacteraceae</taxon>
        <taxon>Xanthomonas</taxon>
    </lineage>
</organism>
<keyword evidence="1" id="KW-0472">Membrane</keyword>
<dbReference type="KEGG" id="xca:xcc-b100_2299"/>
<name>B0RT68_XANCB</name>
<dbReference type="Proteomes" id="UP000001188">
    <property type="component" value="Chromosome"/>
</dbReference>
<protein>
    <submittedName>
        <fullName evidence="2">Membrane protein</fullName>
    </submittedName>
</protein>
<keyword evidence="1" id="KW-1133">Transmembrane helix</keyword>
<dbReference type="HOGENOM" id="CLU_162754_0_0_6"/>
<keyword evidence="1" id="KW-0812">Transmembrane</keyword>
<feature type="transmembrane region" description="Helical" evidence="1">
    <location>
        <begin position="88"/>
        <end position="107"/>
    </location>
</feature>
<feature type="transmembrane region" description="Helical" evidence="1">
    <location>
        <begin position="64"/>
        <end position="82"/>
    </location>
</feature>
<gene>
    <name evidence="2" type="ORF">XCCB100_2299</name>
</gene>
<accession>B0RT68</accession>
<sequence>MPRVLDPARTPRPHPHRHSCRVLSLASRMQFVDLVGWLASAVLIATLIRQIYKQWRSDQIQGVSRWLFIGQITASLLFILYSALVGNAVFIVSNALILATGITGYVLQRIKLKRLGDRA</sequence>
<feature type="transmembrane region" description="Helical" evidence="1">
    <location>
        <begin position="34"/>
        <end position="52"/>
    </location>
</feature>
<dbReference type="AlphaFoldDB" id="B0RT68"/>
<reference evidence="2 3" key="1">
    <citation type="journal article" date="2008" name="J. Biotechnol.">
        <title>The genome of Xanthomonas campestris pv. campestris B100 and its use for the reconstruction of metabolic pathways involved in xanthan biosynthesis.</title>
        <authorList>
            <person name="Vorholter F.J."/>
            <person name="Schneiker S."/>
            <person name="Goesmann A."/>
            <person name="Krause L."/>
            <person name="Bekel T."/>
            <person name="Kaiser O."/>
            <person name="Linke B."/>
            <person name="Patschkowski T."/>
            <person name="Ruckert C."/>
            <person name="Schmid J."/>
            <person name="Sidhu V.K."/>
            <person name="Sieber V."/>
            <person name="Tauch A."/>
            <person name="Watt S.A."/>
            <person name="Weisshaar B."/>
            <person name="Becker A."/>
            <person name="Niehaus K."/>
            <person name="Puhler A."/>
        </authorList>
    </citation>
    <scope>NUCLEOTIDE SEQUENCE [LARGE SCALE GENOMIC DNA]</scope>
    <source>
        <strain evidence="2 3">B100</strain>
    </source>
</reference>
<dbReference type="EMBL" id="AM920689">
    <property type="protein sequence ID" value="CAP51654.1"/>
    <property type="molecule type" value="Genomic_DNA"/>
</dbReference>
<dbReference type="Gene3D" id="1.20.1280.290">
    <property type="match status" value="1"/>
</dbReference>
<proteinExistence type="predicted"/>